<proteinExistence type="predicted"/>
<keyword evidence="1" id="KW-1133">Transmembrane helix</keyword>
<gene>
    <name evidence="2" type="ORF">SAMN05443668_11389</name>
</gene>
<reference evidence="2 3" key="1">
    <citation type="submission" date="2016-11" db="EMBL/GenBank/DDBJ databases">
        <authorList>
            <person name="Jaros S."/>
            <person name="Januszkiewicz K."/>
            <person name="Wedrychowicz H."/>
        </authorList>
    </citation>
    <scope>NUCLEOTIDE SEQUENCE [LARGE SCALE GENOMIC DNA]</scope>
    <source>
        <strain evidence="2 3">DSM 46144</strain>
    </source>
</reference>
<dbReference type="STRING" id="134849.SAMN05443668_11389"/>
<evidence type="ECO:0000256" key="1">
    <source>
        <dbReference type="SAM" id="Phobius"/>
    </source>
</evidence>
<dbReference type="InterPro" id="IPR045728">
    <property type="entry name" value="DUF6082"/>
</dbReference>
<organism evidence="2 3">
    <name type="scientific">Cryptosporangium aurantiacum</name>
    <dbReference type="NCBI Taxonomy" id="134849"/>
    <lineage>
        <taxon>Bacteria</taxon>
        <taxon>Bacillati</taxon>
        <taxon>Actinomycetota</taxon>
        <taxon>Actinomycetes</taxon>
        <taxon>Cryptosporangiales</taxon>
        <taxon>Cryptosporangiaceae</taxon>
        <taxon>Cryptosporangium</taxon>
    </lineage>
</organism>
<sequence>MSLILLPAALVFLAPLPAKWSADHVGEDWELLGNVGQSYGSVAVILSAVALIGVSGSLFFQAEQIRSERIQATLDAQFELFRVAFEHPDLQDVWSPRTDFDSGEWRRAIYLNLIFKYFEAGFTHGAISEPELRRLLQDRFSLSAGRSYWLRSRGGWASNATTRRRRRFVRLADAAWQSALVSEFTAGAEAGSTLGADAAGGASRERLPVARAAALVGFGAGAAVLWWTQKRRHRGMRRSRPTGRRE</sequence>
<dbReference type="Pfam" id="PF19560">
    <property type="entry name" value="DUF6082"/>
    <property type="match status" value="1"/>
</dbReference>
<protein>
    <submittedName>
        <fullName evidence="2">Uncharacterized protein</fullName>
    </submittedName>
</protein>
<evidence type="ECO:0000313" key="3">
    <source>
        <dbReference type="Proteomes" id="UP000184440"/>
    </source>
</evidence>
<dbReference type="AlphaFoldDB" id="A0A1M7RIM1"/>
<dbReference type="RefSeq" id="WP_143175561.1">
    <property type="nucleotide sequence ID" value="NZ_FRCS01000013.1"/>
</dbReference>
<dbReference type="OrthoDB" id="4171124at2"/>
<dbReference type="Proteomes" id="UP000184440">
    <property type="component" value="Unassembled WGS sequence"/>
</dbReference>
<feature type="transmembrane region" description="Helical" evidence="1">
    <location>
        <begin position="208"/>
        <end position="228"/>
    </location>
</feature>
<keyword evidence="3" id="KW-1185">Reference proteome</keyword>
<keyword evidence="1" id="KW-0812">Transmembrane</keyword>
<evidence type="ECO:0000313" key="2">
    <source>
        <dbReference type="EMBL" id="SHN45928.1"/>
    </source>
</evidence>
<keyword evidence="1" id="KW-0472">Membrane</keyword>
<dbReference type="EMBL" id="FRCS01000013">
    <property type="protein sequence ID" value="SHN45928.1"/>
    <property type="molecule type" value="Genomic_DNA"/>
</dbReference>
<name>A0A1M7RIM1_9ACTN</name>
<accession>A0A1M7RIM1</accession>